<dbReference type="Proteomes" id="UP000801492">
    <property type="component" value="Unassembled WGS sequence"/>
</dbReference>
<protein>
    <submittedName>
        <fullName evidence="2">Uncharacterized protein</fullName>
    </submittedName>
</protein>
<feature type="region of interest" description="Disordered" evidence="1">
    <location>
        <begin position="42"/>
        <end position="81"/>
    </location>
</feature>
<organism evidence="2 3">
    <name type="scientific">Ignelater luminosus</name>
    <name type="common">Cucubano</name>
    <name type="synonym">Pyrophorus luminosus</name>
    <dbReference type="NCBI Taxonomy" id="2038154"/>
    <lineage>
        <taxon>Eukaryota</taxon>
        <taxon>Metazoa</taxon>
        <taxon>Ecdysozoa</taxon>
        <taxon>Arthropoda</taxon>
        <taxon>Hexapoda</taxon>
        <taxon>Insecta</taxon>
        <taxon>Pterygota</taxon>
        <taxon>Neoptera</taxon>
        <taxon>Endopterygota</taxon>
        <taxon>Coleoptera</taxon>
        <taxon>Polyphaga</taxon>
        <taxon>Elateriformia</taxon>
        <taxon>Elateroidea</taxon>
        <taxon>Elateridae</taxon>
        <taxon>Agrypninae</taxon>
        <taxon>Pyrophorini</taxon>
        <taxon>Ignelater</taxon>
    </lineage>
</organism>
<keyword evidence="3" id="KW-1185">Reference proteome</keyword>
<feature type="compositionally biased region" description="Basic and acidic residues" evidence="1">
    <location>
        <begin position="54"/>
        <end position="73"/>
    </location>
</feature>
<dbReference type="AlphaFoldDB" id="A0A8K0DG14"/>
<proteinExistence type="predicted"/>
<dbReference type="OrthoDB" id="7450257at2759"/>
<sequence length="364" mass="41631">MVSSENLEMQYCKKEKRLTKEQRKQIQPAIWDGRESQSVFYETYPPQLPSSIPKRSEQKRQDRPRRLFEESSQRSKQRHVKPIVSDLSSEKLFLAAKSTSLKSGKRTAAQVVKLAIQSTPRRLEKIKLLQEASFSCTIRPYSPVEALGRGANIYPLYHVIAKTKRKKCYPANIKITENQVVVPLLDLLIHITQRLAQVQANVILQNISDCDTIVVYYKWGLDGSGRHNVPKQNFANNSQHADFNIILCTIVPPQMCESNDSKEIKFKHIPICTMLDGKTVNILTDTSSSRACNVCKATPKGLNDLEKHKNGVWDEATFKYGISVLHAHLRCYEYLLHIACKLELQQWQARGRNAKEKVKTTKVK</sequence>
<evidence type="ECO:0000313" key="3">
    <source>
        <dbReference type="Proteomes" id="UP000801492"/>
    </source>
</evidence>
<name>A0A8K0DG14_IGNLU</name>
<reference evidence="2" key="1">
    <citation type="submission" date="2019-08" db="EMBL/GenBank/DDBJ databases">
        <title>The genome of the North American firefly Photinus pyralis.</title>
        <authorList>
            <consortium name="Photinus pyralis genome working group"/>
            <person name="Fallon T.R."/>
            <person name="Sander Lower S.E."/>
            <person name="Weng J.-K."/>
        </authorList>
    </citation>
    <scope>NUCLEOTIDE SEQUENCE</scope>
    <source>
        <strain evidence="2">TRF0915ILg1</strain>
        <tissue evidence="2">Whole body</tissue>
    </source>
</reference>
<comment type="caution">
    <text evidence="2">The sequence shown here is derived from an EMBL/GenBank/DDBJ whole genome shotgun (WGS) entry which is preliminary data.</text>
</comment>
<dbReference type="EMBL" id="VTPC01001249">
    <property type="protein sequence ID" value="KAF2902583.1"/>
    <property type="molecule type" value="Genomic_DNA"/>
</dbReference>
<gene>
    <name evidence="2" type="ORF">ILUMI_03603</name>
</gene>
<evidence type="ECO:0000313" key="2">
    <source>
        <dbReference type="EMBL" id="KAF2902583.1"/>
    </source>
</evidence>
<evidence type="ECO:0000256" key="1">
    <source>
        <dbReference type="SAM" id="MobiDB-lite"/>
    </source>
</evidence>
<accession>A0A8K0DG14</accession>